<evidence type="ECO:0000313" key="1">
    <source>
        <dbReference type="EMBL" id="SVA10435.1"/>
    </source>
</evidence>
<reference evidence="1" key="1">
    <citation type="submission" date="2018-05" db="EMBL/GenBank/DDBJ databases">
        <authorList>
            <person name="Lanie J.A."/>
            <person name="Ng W.-L."/>
            <person name="Kazmierczak K.M."/>
            <person name="Andrzejewski T.M."/>
            <person name="Davidsen T.M."/>
            <person name="Wayne K.J."/>
            <person name="Tettelin H."/>
            <person name="Glass J.I."/>
            <person name="Rusch D."/>
            <person name="Podicherti R."/>
            <person name="Tsui H.-C.T."/>
            <person name="Winkler M.E."/>
        </authorList>
    </citation>
    <scope>NUCLEOTIDE SEQUENCE</scope>
</reference>
<protein>
    <recommendedName>
        <fullName evidence="2">HD domain-containing protein</fullName>
    </recommendedName>
</protein>
<organism evidence="1">
    <name type="scientific">marine metagenome</name>
    <dbReference type="NCBI Taxonomy" id="408172"/>
    <lineage>
        <taxon>unclassified sequences</taxon>
        <taxon>metagenomes</taxon>
        <taxon>ecological metagenomes</taxon>
    </lineage>
</organism>
<evidence type="ECO:0008006" key="2">
    <source>
        <dbReference type="Google" id="ProtNLM"/>
    </source>
</evidence>
<proteinExistence type="predicted"/>
<gene>
    <name evidence="1" type="ORF">METZ01_LOCUS63289</name>
</gene>
<accession>A0A381T2K6</accession>
<dbReference type="EMBL" id="UINC01003930">
    <property type="protein sequence ID" value="SVA10435.1"/>
    <property type="molecule type" value="Genomic_DNA"/>
</dbReference>
<sequence>MEVDRRLFLATLGVGALELMSPEDKAEALEHYMEEKLDAEIAARDGAEPVLYMPDGEAIALTELQQENPRPPRGTGSLFMPRAREFAPMSDKPTLVEFFEKRFAPANHVLQSASHALETGQPERTIMACLMHDVVLNLIKVDHGWWGAQLIEPYVDERVSWGIRYHAPLRFYPDESVGYEYPEMYNRIFGEDYVPEPYIKQAYEHAKGHANYMEARLITVNDTYAFEEGKRVSLDQFVDIIGRNFKQPPEGLGYDNSPSAHMWRTIAYPNRPL</sequence>
<dbReference type="AlphaFoldDB" id="A0A381T2K6"/>
<dbReference type="Gene3D" id="1.10.3210.10">
    <property type="entry name" value="Hypothetical protein af1432"/>
    <property type="match status" value="1"/>
</dbReference>
<dbReference type="SUPFAM" id="SSF109604">
    <property type="entry name" value="HD-domain/PDEase-like"/>
    <property type="match status" value="1"/>
</dbReference>
<name>A0A381T2K6_9ZZZZ</name>